<dbReference type="SUPFAM" id="SSF56112">
    <property type="entry name" value="Protein kinase-like (PK-like)"/>
    <property type="match status" value="1"/>
</dbReference>
<evidence type="ECO:0000256" key="10">
    <source>
        <dbReference type="ARBA" id="ARBA00022840"/>
    </source>
</evidence>
<dbReference type="InterPro" id="IPR011009">
    <property type="entry name" value="Kinase-like_dom_sf"/>
</dbReference>
<evidence type="ECO:0000313" key="22">
    <source>
        <dbReference type="Proteomes" id="UP000825729"/>
    </source>
</evidence>
<dbReference type="PROSITE" id="PS00108">
    <property type="entry name" value="PROTEIN_KINASE_ST"/>
    <property type="match status" value="1"/>
</dbReference>
<evidence type="ECO:0000256" key="3">
    <source>
        <dbReference type="ARBA" id="ARBA00022527"/>
    </source>
</evidence>
<protein>
    <recommendedName>
        <fullName evidence="2">non-specific serine/threonine protein kinase</fullName>
        <ecNumber evidence="2">2.7.11.1</ecNumber>
    </recommendedName>
</protein>
<reference evidence="21 22" key="1">
    <citation type="submission" date="2021-07" db="EMBL/GenBank/DDBJ databases">
        <title>The Aristolochia fimbriata genome: insights into angiosperm evolution, floral development and chemical biosynthesis.</title>
        <authorList>
            <person name="Jiao Y."/>
        </authorList>
    </citation>
    <scope>NUCLEOTIDE SEQUENCE [LARGE SCALE GENOMIC DNA]</scope>
    <source>
        <strain evidence="21">IBCAS-2021</strain>
        <tissue evidence="21">Leaf</tissue>
    </source>
</reference>
<keyword evidence="4" id="KW-0245">EGF-like domain</keyword>
<evidence type="ECO:0000256" key="18">
    <source>
        <dbReference type="PROSITE-ProRule" id="PRU10141"/>
    </source>
</evidence>
<dbReference type="AlphaFoldDB" id="A0AAV7E6C3"/>
<evidence type="ECO:0000256" key="13">
    <source>
        <dbReference type="ARBA" id="ARBA00023157"/>
    </source>
</evidence>
<evidence type="ECO:0000256" key="12">
    <source>
        <dbReference type="ARBA" id="ARBA00023136"/>
    </source>
</evidence>
<evidence type="ECO:0000256" key="5">
    <source>
        <dbReference type="ARBA" id="ARBA00022679"/>
    </source>
</evidence>
<dbReference type="EMBL" id="JAINDJ010000006">
    <property type="protein sequence ID" value="KAG9444337.1"/>
    <property type="molecule type" value="Genomic_DNA"/>
</dbReference>
<evidence type="ECO:0000256" key="16">
    <source>
        <dbReference type="ARBA" id="ARBA00047899"/>
    </source>
</evidence>
<keyword evidence="12" id="KW-0472">Membrane</keyword>
<keyword evidence="10 18" id="KW-0067">ATP-binding</keyword>
<keyword evidence="22" id="KW-1185">Reference proteome</keyword>
<feature type="region of interest" description="Disordered" evidence="19">
    <location>
        <begin position="66"/>
        <end position="92"/>
    </location>
</feature>
<dbReference type="PROSITE" id="PS00107">
    <property type="entry name" value="PROTEIN_KINASE_ATP"/>
    <property type="match status" value="1"/>
</dbReference>
<accession>A0AAV7E6C3</accession>
<evidence type="ECO:0000256" key="9">
    <source>
        <dbReference type="ARBA" id="ARBA00022777"/>
    </source>
</evidence>
<dbReference type="Gene3D" id="3.30.200.20">
    <property type="entry name" value="Phosphorylase Kinase, domain 1"/>
    <property type="match status" value="1"/>
</dbReference>
<gene>
    <name evidence="21" type="ORF">H6P81_015677</name>
</gene>
<feature type="region of interest" description="Disordered" evidence="19">
    <location>
        <begin position="442"/>
        <end position="508"/>
    </location>
</feature>
<dbReference type="FunFam" id="3.30.200.20:FF:000059">
    <property type="entry name" value="S-receptor-like serine/threonine-protein kinase"/>
    <property type="match status" value="1"/>
</dbReference>
<dbReference type="InterPro" id="IPR000719">
    <property type="entry name" value="Prot_kinase_dom"/>
</dbReference>
<dbReference type="PANTHER" id="PTHR27009">
    <property type="entry name" value="RUST RESISTANCE KINASE LR10-RELATED"/>
    <property type="match status" value="1"/>
</dbReference>
<evidence type="ECO:0000256" key="19">
    <source>
        <dbReference type="SAM" id="MobiDB-lite"/>
    </source>
</evidence>
<evidence type="ECO:0000256" key="1">
    <source>
        <dbReference type="ARBA" id="ARBA00004479"/>
    </source>
</evidence>
<evidence type="ECO:0000256" key="6">
    <source>
        <dbReference type="ARBA" id="ARBA00022692"/>
    </source>
</evidence>
<dbReference type="Gene3D" id="1.10.510.10">
    <property type="entry name" value="Transferase(Phosphotransferase) domain 1"/>
    <property type="match status" value="1"/>
</dbReference>
<keyword evidence="13" id="KW-1015">Disulfide bond</keyword>
<keyword evidence="11" id="KW-1133">Transmembrane helix</keyword>
<feature type="region of interest" description="Disordered" evidence="19">
    <location>
        <begin position="394"/>
        <end position="421"/>
    </location>
</feature>
<evidence type="ECO:0000256" key="4">
    <source>
        <dbReference type="ARBA" id="ARBA00022536"/>
    </source>
</evidence>
<dbReference type="GO" id="GO:0004674">
    <property type="term" value="F:protein serine/threonine kinase activity"/>
    <property type="evidence" value="ECO:0007669"/>
    <property type="project" value="UniProtKB-KW"/>
</dbReference>
<keyword evidence="8 18" id="KW-0547">Nucleotide-binding</keyword>
<evidence type="ECO:0000256" key="15">
    <source>
        <dbReference type="ARBA" id="ARBA00023180"/>
    </source>
</evidence>
<keyword evidence="15" id="KW-0325">Glycoprotein</keyword>
<keyword evidence="6" id="KW-0812">Transmembrane</keyword>
<dbReference type="GO" id="GO:0005524">
    <property type="term" value="F:ATP binding"/>
    <property type="evidence" value="ECO:0007669"/>
    <property type="project" value="UniProtKB-UniRule"/>
</dbReference>
<keyword evidence="14" id="KW-0675">Receptor</keyword>
<keyword evidence="7" id="KW-0732">Signal</keyword>
<dbReference type="GO" id="GO:0016020">
    <property type="term" value="C:membrane"/>
    <property type="evidence" value="ECO:0007669"/>
    <property type="project" value="UniProtKB-SubCell"/>
</dbReference>
<proteinExistence type="predicted"/>
<dbReference type="InterPro" id="IPR008271">
    <property type="entry name" value="Ser/Thr_kinase_AS"/>
</dbReference>
<keyword evidence="9" id="KW-0418">Kinase</keyword>
<dbReference type="InterPro" id="IPR045874">
    <property type="entry name" value="LRK10/LRL21-25-like"/>
</dbReference>
<feature type="compositionally biased region" description="Basic and acidic residues" evidence="19">
    <location>
        <begin position="445"/>
        <end position="457"/>
    </location>
</feature>
<evidence type="ECO:0000313" key="21">
    <source>
        <dbReference type="EMBL" id="KAG9444337.1"/>
    </source>
</evidence>
<keyword evidence="5" id="KW-0808">Transferase</keyword>
<dbReference type="Proteomes" id="UP000825729">
    <property type="component" value="Unassembled WGS sequence"/>
</dbReference>
<evidence type="ECO:0000259" key="20">
    <source>
        <dbReference type="PROSITE" id="PS50011"/>
    </source>
</evidence>
<dbReference type="EC" id="2.7.11.1" evidence="2"/>
<feature type="compositionally biased region" description="Polar residues" evidence="19">
    <location>
        <begin position="66"/>
        <end position="88"/>
    </location>
</feature>
<organism evidence="21 22">
    <name type="scientific">Aristolochia fimbriata</name>
    <name type="common">White veined hardy Dutchman's pipe vine</name>
    <dbReference type="NCBI Taxonomy" id="158543"/>
    <lineage>
        <taxon>Eukaryota</taxon>
        <taxon>Viridiplantae</taxon>
        <taxon>Streptophyta</taxon>
        <taxon>Embryophyta</taxon>
        <taxon>Tracheophyta</taxon>
        <taxon>Spermatophyta</taxon>
        <taxon>Magnoliopsida</taxon>
        <taxon>Magnoliidae</taxon>
        <taxon>Piperales</taxon>
        <taxon>Aristolochiaceae</taxon>
        <taxon>Aristolochia</taxon>
    </lineage>
</organism>
<keyword evidence="3" id="KW-0723">Serine/threonine-protein kinase</keyword>
<comment type="caution">
    <text evidence="21">The sequence shown here is derived from an EMBL/GenBank/DDBJ whole genome shotgun (WGS) entry which is preliminary data.</text>
</comment>
<dbReference type="InterPro" id="IPR025558">
    <property type="entry name" value="DUF4283"/>
</dbReference>
<dbReference type="Gene3D" id="6.10.140.890">
    <property type="match status" value="1"/>
</dbReference>
<evidence type="ECO:0000256" key="17">
    <source>
        <dbReference type="ARBA" id="ARBA00048679"/>
    </source>
</evidence>
<comment type="subcellular location">
    <subcellularLocation>
        <location evidence="1">Membrane</location>
        <topology evidence="1">Single-pass type I membrane protein</topology>
    </subcellularLocation>
</comment>
<name>A0AAV7E6C3_ARIFI</name>
<dbReference type="Pfam" id="PF14111">
    <property type="entry name" value="DUF4283"/>
    <property type="match status" value="1"/>
</dbReference>
<evidence type="ECO:0000256" key="11">
    <source>
        <dbReference type="ARBA" id="ARBA00022989"/>
    </source>
</evidence>
<feature type="domain" description="Protein kinase" evidence="20">
    <location>
        <begin position="571"/>
        <end position="840"/>
    </location>
</feature>
<evidence type="ECO:0000256" key="14">
    <source>
        <dbReference type="ARBA" id="ARBA00023170"/>
    </source>
</evidence>
<dbReference type="InterPro" id="IPR017441">
    <property type="entry name" value="Protein_kinase_ATP_BS"/>
</dbReference>
<dbReference type="SMART" id="SM00220">
    <property type="entry name" value="S_TKc"/>
    <property type="match status" value="1"/>
</dbReference>
<sequence length="913" mass="103817">MDVCTRVYNQSAISYFESKKLQAKDDHWVGALSSDAISTPQKRNGEGRRSAKKWVLKTFYSDSAAAKNSSTTDAPDQRQTPTQCQPKSAANKLLTEESGPRASIRFQEYIVSSHAEKFKFSLVGRFVHTRPKLSLVRNWVRNKWALKGKWCVTLLDPLHILVRLENDDDMLLVWTRQKWIIDGHLMKVFKWSLQFSEKEASLAAVWVSFPFLPVVFFQEDLLLSIASFVGKVIAVDGQTRNLRRTDVARVWVEVDLSKELPDKLWIAVGSSGFWQAINYKKLPSYCANCRLQGHSTNRCKFNNINSRDSRNKFHCGLQARESEVEEELGDDDPTNGKWAQFRSLFHDADEDTFSGTLLVGRPIANGGESKRSRTTKIISSEAICERRAKVFNEEEGAFATKEPRRPHSGVQEQGPFHAPSNLEQIETGKTVSEAQNSTKVGFRYQNEEDHQVEKQDDGSYLGKKNLKSSWGNQSKKRDHKVFQSIAEENNNKSQDEIAPSNHGSIWPEQQIFPQEMKEKERKERYSSQSQVDDFFTNNRLPKQIQHTGAASSSETCDIKRYKFSDIKKMTKSFRTEIGKGGFGTVYRGKLRDSHLVAVKLLHVEGAEEEFNREIKIIGKTHHVNIVKLLGFCSEGSKRALVYEFMPNGSLDKFIDWPNSLNSKQIHQIAVGVARGLHYLHRYTPNTSVLHLDIKPANVLLDQVFCPKICDFGLAKEWKRGVKLSFEATRGTHGYIAPEHFNGSGISSKSDVYSYGVMLLEMGVGKRVLSHKRPDLFKWVRENLNHQQHQGIAKDDTSTKLIVVGLWCVQADPEHRPPMAEVVKMLEGRIEDLLPRKHLSFLHTPGATPLLDEKKSCATPTDVVEMVLLEIAQQAKRRIEGARLRRLYTLKGHVESLTKMKGLDMDTMGHQYSI</sequence>
<comment type="catalytic activity">
    <reaction evidence="17">
        <text>L-seryl-[protein] + ATP = O-phospho-L-seryl-[protein] + ADP + H(+)</text>
        <dbReference type="Rhea" id="RHEA:17989"/>
        <dbReference type="Rhea" id="RHEA-COMP:9863"/>
        <dbReference type="Rhea" id="RHEA-COMP:11604"/>
        <dbReference type="ChEBI" id="CHEBI:15378"/>
        <dbReference type="ChEBI" id="CHEBI:29999"/>
        <dbReference type="ChEBI" id="CHEBI:30616"/>
        <dbReference type="ChEBI" id="CHEBI:83421"/>
        <dbReference type="ChEBI" id="CHEBI:456216"/>
        <dbReference type="EC" id="2.7.11.1"/>
    </reaction>
</comment>
<feature type="binding site" evidence="18">
    <location>
        <position position="599"/>
    </location>
    <ligand>
        <name>ATP</name>
        <dbReference type="ChEBI" id="CHEBI:30616"/>
    </ligand>
</feature>
<dbReference type="PROSITE" id="PS50011">
    <property type="entry name" value="PROTEIN_KINASE_DOM"/>
    <property type="match status" value="1"/>
</dbReference>
<evidence type="ECO:0000256" key="7">
    <source>
        <dbReference type="ARBA" id="ARBA00022729"/>
    </source>
</evidence>
<evidence type="ECO:0000256" key="8">
    <source>
        <dbReference type="ARBA" id="ARBA00022741"/>
    </source>
</evidence>
<dbReference type="Pfam" id="PF00069">
    <property type="entry name" value="Pkinase"/>
    <property type="match status" value="1"/>
</dbReference>
<comment type="catalytic activity">
    <reaction evidence="16">
        <text>L-threonyl-[protein] + ATP = O-phospho-L-threonyl-[protein] + ADP + H(+)</text>
        <dbReference type="Rhea" id="RHEA:46608"/>
        <dbReference type="Rhea" id="RHEA-COMP:11060"/>
        <dbReference type="Rhea" id="RHEA-COMP:11605"/>
        <dbReference type="ChEBI" id="CHEBI:15378"/>
        <dbReference type="ChEBI" id="CHEBI:30013"/>
        <dbReference type="ChEBI" id="CHEBI:30616"/>
        <dbReference type="ChEBI" id="CHEBI:61977"/>
        <dbReference type="ChEBI" id="CHEBI:456216"/>
        <dbReference type="EC" id="2.7.11.1"/>
    </reaction>
</comment>
<evidence type="ECO:0000256" key="2">
    <source>
        <dbReference type="ARBA" id="ARBA00012513"/>
    </source>
</evidence>